<feature type="domain" description="Aldehyde dehydrogenase" evidence="5">
    <location>
        <begin position="19"/>
        <end position="473"/>
    </location>
</feature>
<dbReference type="PROSITE" id="PS00687">
    <property type="entry name" value="ALDEHYDE_DEHYDR_GLU"/>
    <property type="match status" value="1"/>
</dbReference>
<dbReference type="Proteomes" id="UP000193711">
    <property type="component" value="Unassembled WGS sequence"/>
</dbReference>
<dbReference type="SUPFAM" id="SSF53720">
    <property type="entry name" value="ALDH-like"/>
    <property type="match status" value="1"/>
</dbReference>
<sequence length="481" mass="49960">MPASYRNLIDGRWGAPGDAVPDVNPSDLDDVVGVAPSSGAATTEEAIAAAAAAAPGWGDSTPEARANVLDGAAQAVRARQDELGTLLAREEGKPIAEATAEVGRAAHLLRFFAGESLRIGGEVVPSVRPGMTVEMTREPVGVVGVITPWNFPIAIPTWKIAPALAWGNTVVLKPAENTPGIASALVEILHEAGLPAGVLNLVYGRGSVVGRALVDSPDVDAITFTGSVAVGRGVIASAAANGKRVQAEMGGKNPMVVLDDADLELAVEACANGAYFSTGQRCTASSRLIVTEGIHDLFVERLTARMRGMRVGHALETETVVGPVVDEAQLAQDLRYLSIAAEEGGTVIGGELVERPTRGHFLAPALVVGTTNEMTVNREEVFGPVASVLRVRDYDEALAVANATEFGLSAGICTRSLAAAKHFSRRAQAGMVMVNAPTAGVDYHVPFGGSKGSSYGPKEQGSYAREFFSSVKTTYVNPGPM</sequence>
<gene>
    <name evidence="6" type="ORF">SAMN06295885_3149</name>
</gene>
<dbReference type="PROSITE" id="PS00070">
    <property type="entry name" value="ALDEHYDE_DEHYDR_CYS"/>
    <property type="match status" value="1"/>
</dbReference>
<dbReference type="GO" id="GO:0016620">
    <property type="term" value="F:oxidoreductase activity, acting on the aldehyde or oxo group of donors, NAD or NADP as acceptor"/>
    <property type="evidence" value="ECO:0007669"/>
    <property type="project" value="InterPro"/>
</dbReference>
<evidence type="ECO:0000259" key="5">
    <source>
        <dbReference type="Pfam" id="PF00171"/>
    </source>
</evidence>
<accession>A0A1X7PEJ8</accession>
<comment type="similarity">
    <text evidence="1 4">Belongs to the aldehyde dehydrogenase family.</text>
</comment>
<dbReference type="RefSeq" id="WP_085477562.1">
    <property type="nucleotide sequence ID" value="NZ_FXBM01000003.1"/>
</dbReference>
<evidence type="ECO:0000313" key="6">
    <source>
        <dbReference type="EMBL" id="SMH48857.1"/>
    </source>
</evidence>
<keyword evidence="2 4" id="KW-0560">Oxidoreductase</keyword>
<dbReference type="InterPro" id="IPR016163">
    <property type="entry name" value="Ald_DH_C"/>
</dbReference>
<evidence type="ECO:0000256" key="2">
    <source>
        <dbReference type="ARBA" id="ARBA00023002"/>
    </source>
</evidence>
<evidence type="ECO:0000256" key="4">
    <source>
        <dbReference type="RuleBase" id="RU003345"/>
    </source>
</evidence>
<dbReference type="EMBL" id="FXBM01000003">
    <property type="protein sequence ID" value="SMH48857.1"/>
    <property type="molecule type" value="Genomic_DNA"/>
</dbReference>
<dbReference type="Pfam" id="PF00171">
    <property type="entry name" value="Aldedh"/>
    <property type="match status" value="1"/>
</dbReference>
<dbReference type="InterPro" id="IPR015590">
    <property type="entry name" value="Aldehyde_DH_dom"/>
</dbReference>
<evidence type="ECO:0000256" key="3">
    <source>
        <dbReference type="PROSITE-ProRule" id="PRU10007"/>
    </source>
</evidence>
<dbReference type="AlphaFoldDB" id="A0A1X7PEJ8"/>
<dbReference type="PANTHER" id="PTHR11699">
    <property type="entry name" value="ALDEHYDE DEHYDROGENASE-RELATED"/>
    <property type="match status" value="1"/>
</dbReference>
<dbReference type="InterPro" id="IPR016161">
    <property type="entry name" value="Ald_DH/histidinol_DH"/>
</dbReference>
<dbReference type="CDD" id="cd07097">
    <property type="entry name" value="ALDH_KGSADH-YcbD"/>
    <property type="match status" value="1"/>
</dbReference>
<keyword evidence="7" id="KW-1185">Reference proteome</keyword>
<evidence type="ECO:0000256" key="1">
    <source>
        <dbReference type="ARBA" id="ARBA00009986"/>
    </source>
</evidence>
<dbReference type="STRING" id="1891671.SAMN06295885_3149"/>
<reference evidence="7" key="1">
    <citation type="submission" date="2017-04" db="EMBL/GenBank/DDBJ databases">
        <authorList>
            <person name="Varghese N."/>
            <person name="Submissions S."/>
        </authorList>
    </citation>
    <scope>NUCLEOTIDE SEQUENCE [LARGE SCALE GENOMIC DNA]</scope>
    <source>
        <strain evidence="7">VKM Ac-2121</strain>
    </source>
</reference>
<proteinExistence type="inferred from homology"/>
<feature type="active site" evidence="3">
    <location>
        <position position="248"/>
    </location>
</feature>
<dbReference type="InterPro" id="IPR029510">
    <property type="entry name" value="Ald_DH_CS_GLU"/>
</dbReference>
<dbReference type="Gene3D" id="3.40.605.10">
    <property type="entry name" value="Aldehyde Dehydrogenase, Chain A, domain 1"/>
    <property type="match status" value="1"/>
</dbReference>
<protein>
    <submittedName>
        <fullName evidence="6">Aldehyde dehydrogenase (NAD+)</fullName>
    </submittedName>
</protein>
<dbReference type="InterPro" id="IPR016160">
    <property type="entry name" value="Ald_DH_CS_CYS"/>
</dbReference>
<dbReference type="InterPro" id="IPR016162">
    <property type="entry name" value="Ald_DH_N"/>
</dbReference>
<name>A0A1X7PEJ8_9MICO</name>
<dbReference type="OrthoDB" id="6882680at2"/>
<dbReference type="FunFam" id="3.40.605.10:FF:000007">
    <property type="entry name" value="NAD/NADP-dependent betaine aldehyde dehydrogenase"/>
    <property type="match status" value="1"/>
</dbReference>
<organism evidence="6 7">
    <name type="scientific">Rathayibacter oskolensis</name>
    <dbReference type="NCBI Taxonomy" id="1891671"/>
    <lineage>
        <taxon>Bacteria</taxon>
        <taxon>Bacillati</taxon>
        <taxon>Actinomycetota</taxon>
        <taxon>Actinomycetes</taxon>
        <taxon>Micrococcales</taxon>
        <taxon>Microbacteriaceae</taxon>
        <taxon>Rathayibacter</taxon>
    </lineage>
</organism>
<evidence type="ECO:0000313" key="7">
    <source>
        <dbReference type="Proteomes" id="UP000193711"/>
    </source>
</evidence>
<dbReference type="Gene3D" id="3.40.309.10">
    <property type="entry name" value="Aldehyde Dehydrogenase, Chain A, domain 2"/>
    <property type="match status" value="1"/>
</dbReference>